<evidence type="ECO:0000313" key="3">
    <source>
        <dbReference type="Proteomes" id="UP001283361"/>
    </source>
</evidence>
<organism evidence="2 3">
    <name type="scientific">Elysia crispata</name>
    <name type="common">lettuce slug</name>
    <dbReference type="NCBI Taxonomy" id="231223"/>
    <lineage>
        <taxon>Eukaryota</taxon>
        <taxon>Metazoa</taxon>
        <taxon>Spiralia</taxon>
        <taxon>Lophotrochozoa</taxon>
        <taxon>Mollusca</taxon>
        <taxon>Gastropoda</taxon>
        <taxon>Heterobranchia</taxon>
        <taxon>Euthyneura</taxon>
        <taxon>Panpulmonata</taxon>
        <taxon>Sacoglossa</taxon>
        <taxon>Placobranchoidea</taxon>
        <taxon>Plakobranchidae</taxon>
        <taxon>Elysia</taxon>
    </lineage>
</organism>
<comment type="caution">
    <text evidence="2">The sequence shown here is derived from an EMBL/GenBank/DDBJ whole genome shotgun (WGS) entry which is preliminary data.</text>
</comment>
<dbReference type="EMBL" id="JAWDGP010002895">
    <property type="protein sequence ID" value="KAK3778920.1"/>
    <property type="molecule type" value="Genomic_DNA"/>
</dbReference>
<dbReference type="AlphaFoldDB" id="A0AAE1DQU4"/>
<sequence>MSQLRRYLDTAAVHDPLIASVFPKEELPSAFAAANGVKCFAFSVYLFVASTACFYHGLALALGLYLPGLLGYAYTEIRERREGRER</sequence>
<evidence type="ECO:0000313" key="2">
    <source>
        <dbReference type="EMBL" id="KAK3778920.1"/>
    </source>
</evidence>
<proteinExistence type="predicted"/>
<keyword evidence="1" id="KW-0812">Transmembrane</keyword>
<keyword evidence="3" id="KW-1185">Reference proteome</keyword>
<feature type="transmembrane region" description="Helical" evidence="1">
    <location>
        <begin position="54"/>
        <end position="74"/>
    </location>
</feature>
<accession>A0AAE1DQU4</accession>
<gene>
    <name evidence="2" type="ORF">RRG08_013179</name>
</gene>
<protein>
    <submittedName>
        <fullName evidence="2">Uncharacterized protein</fullName>
    </submittedName>
</protein>
<reference evidence="2" key="1">
    <citation type="journal article" date="2023" name="G3 (Bethesda)">
        <title>A reference genome for the long-term kleptoplast-retaining sea slug Elysia crispata morphotype clarki.</title>
        <authorList>
            <person name="Eastman K.E."/>
            <person name="Pendleton A.L."/>
            <person name="Shaikh M.A."/>
            <person name="Suttiyut T."/>
            <person name="Ogas R."/>
            <person name="Tomko P."/>
            <person name="Gavelis G."/>
            <person name="Widhalm J.R."/>
            <person name="Wisecaver J.H."/>
        </authorList>
    </citation>
    <scope>NUCLEOTIDE SEQUENCE</scope>
    <source>
        <strain evidence="2">ECLA1</strain>
    </source>
</reference>
<keyword evidence="1" id="KW-1133">Transmembrane helix</keyword>
<keyword evidence="1" id="KW-0472">Membrane</keyword>
<dbReference type="Proteomes" id="UP001283361">
    <property type="component" value="Unassembled WGS sequence"/>
</dbReference>
<evidence type="ECO:0000256" key="1">
    <source>
        <dbReference type="SAM" id="Phobius"/>
    </source>
</evidence>
<name>A0AAE1DQU4_9GAST</name>